<reference evidence="2" key="1">
    <citation type="submission" date="2020-04" db="EMBL/GenBank/DDBJ databases">
        <authorList>
            <person name="Chiriac C."/>
            <person name="Salcher M."/>
            <person name="Ghai R."/>
            <person name="Kavagutti S V."/>
        </authorList>
    </citation>
    <scope>NUCLEOTIDE SEQUENCE</scope>
</reference>
<organism evidence="2">
    <name type="scientific">uncultured Caudovirales phage</name>
    <dbReference type="NCBI Taxonomy" id="2100421"/>
    <lineage>
        <taxon>Viruses</taxon>
        <taxon>Duplodnaviria</taxon>
        <taxon>Heunggongvirae</taxon>
        <taxon>Uroviricota</taxon>
        <taxon>Caudoviricetes</taxon>
        <taxon>Peduoviridae</taxon>
        <taxon>Maltschvirus</taxon>
        <taxon>Maltschvirus maltsch</taxon>
    </lineage>
</organism>
<proteinExistence type="predicted"/>
<accession>A0A6J5P188</accession>
<dbReference type="EMBL" id="LR796418">
    <property type="protein sequence ID" value="CAB4143693.1"/>
    <property type="molecule type" value="Genomic_DNA"/>
</dbReference>
<evidence type="ECO:0000313" key="2">
    <source>
        <dbReference type="EMBL" id="CAB4162975.1"/>
    </source>
</evidence>
<protein>
    <submittedName>
        <fullName evidence="2">Uncharacterized protein</fullName>
    </submittedName>
</protein>
<evidence type="ECO:0000313" key="1">
    <source>
        <dbReference type="EMBL" id="CAB4143693.1"/>
    </source>
</evidence>
<sequence>MADKFEMRKAFFSALTHQMTFDEWLAIGIEHNWCGPAVCYTHDGMPMSLLEEEDEFEEDPCLYMIRLYEDEQHKKEIEYNHSPSQWRI</sequence>
<gene>
    <name evidence="1" type="ORF">UFOVP436_210</name>
    <name evidence="2" type="ORF">UFOVP784_210</name>
</gene>
<name>A0A6J5P188_9CAUD</name>
<dbReference type="EMBL" id="LR796737">
    <property type="protein sequence ID" value="CAB4162975.1"/>
    <property type="molecule type" value="Genomic_DNA"/>
</dbReference>